<keyword evidence="1" id="KW-1133">Transmembrane helix</keyword>
<dbReference type="GO" id="GO:0006506">
    <property type="term" value="P:GPI anchor biosynthetic process"/>
    <property type="evidence" value="ECO:0007669"/>
    <property type="project" value="InterPro"/>
</dbReference>
<dbReference type="AlphaFoldDB" id="A0A6J3MFB9"/>
<dbReference type="OrthoDB" id="2016523at2759"/>
<protein>
    <recommendedName>
        <fullName evidence="4">Integral membrane protein</fullName>
    </recommendedName>
</protein>
<dbReference type="CDD" id="cd22189">
    <property type="entry name" value="PGAP4-like_fungal"/>
    <property type="match status" value="1"/>
</dbReference>
<accession>A0A6J3MFB9</accession>
<reference evidence="3" key="3">
    <citation type="submission" date="2025-08" db="UniProtKB">
        <authorList>
            <consortium name="RefSeq"/>
        </authorList>
    </citation>
    <scope>IDENTIFICATION</scope>
    <source>
        <strain evidence="3">CBS 342.82</strain>
    </source>
</reference>
<feature type="transmembrane region" description="Helical" evidence="1">
    <location>
        <begin position="251"/>
        <end position="272"/>
    </location>
</feature>
<name>A0A6J3MFB9_9PEZI</name>
<dbReference type="InterPro" id="IPR029675">
    <property type="entry name" value="PGAP4"/>
</dbReference>
<gene>
    <name evidence="3" type="ORF">K489DRAFT_312352</name>
</gene>
<dbReference type="GeneID" id="54358653"/>
<feature type="transmembrane region" description="Helical" evidence="1">
    <location>
        <begin position="18"/>
        <end position="34"/>
    </location>
</feature>
<reference evidence="3" key="2">
    <citation type="submission" date="2020-04" db="EMBL/GenBank/DDBJ databases">
        <authorList>
            <consortium name="NCBI Genome Project"/>
        </authorList>
    </citation>
    <scope>NUCLEOTIDE SEQUENCE</scope>
    <source>
        <strain evidence="3">CBS 342.82</strain>
    </source>
</reference>
<feature type="transmembrane region" description="Helical" evidence="1">
    <location>
        <begin position="287"/>
        <end position="306"/>
    </location>
</feature>
<dbReference type="Proteomes" id="UP000504637">
    <property type="component" value="Unplaced"/>
</dbReference>
<sequence>MTVATRIGRFVRESPQRAALLAYIFWVVLTLLYLRSASARDSTSLFFDEKHGYDPIYTRHRMKQAEQFINQANNGAPAHVGSSIPFLAVGIVTIQRDSHRYFRLTVGSILEGLRDKERGEIRLLNMIADVNPQKHQAYNESWLHTLSDKVLTYQDADVPSELRDRMAELEVSDHSHVFKPMLDYIHLMRACYATGAPYIALLEDDVLAADGWYHRTLAALDQLHAQQKLDDTVYLRLFYNSGLLGWNSERWLEHLMASVFIAVCVATTMYILQRNSRTCSKFLTTRTFFVILFVCTPCTIGLYYAAGRLTTSPLSRGVVLMDSHGCCSQAFVFPRNRVPDLIKYYESRGSGLIDQMTEIYANERGLHRYALVPSVFQHIGGVSSKGDDTDGGKSMKYSAAHRWNFDFELFDPLELEREHAAALKGSKAG</sequence>
<dbReference type="GO" id="GO:0016757">
    <property type="term" value="F:glycosyltransferase activity"/>
    <property type="evidence" value="ECO:0007669"/>
    <property type="project" value="InterPro"/>
</dbReference>
<organism evidence="3">
    <name type="scientific">Dissoconium aciculare CBS 342.82</name>
    <dbReference type="NCBI Taxonomy" id="1314786"/>
    <lineage>
        <taxon>Eukaryota</taxon>
        <taxon>Fungi</taxon>
        <taxon>Dikarya</taxon>
        <taxon>Ascomycota</taxon>
        <taxon>Pezizomycotina</taxon>
        <taxon>Dothideomycetes</taxon>
        <taxon>Dothideomycetidae</taxon>
        <taxon>Mycosphaerellales</taxon>
        <taxon>Dissoconiaceae</taxon>
        <taxon>Dissoconium</taxon>
    </lineage>
</organism>
<keyword evidence="2" id="KW-1185">Reference proteome</keyword>
<evidence type="ECO:0000313" key="2">
    <source>
        <dbReference type="Proteomes" id="UP000504637"/>
    </source>
</evidence>
<dbReference type="PANTHER" id="PTHR31410">
    <property type="entry name" value="TRANSMEMBRANE PROTEIN 246"/>
    <property type="match status" value="1"/>
</dbReference>
<evidence type="ECO:0000256" key="1">
    <source>
        <dbReference type="SAM" id="Phobius"/>
    </source>
</evidence>
<evidence type="ECO:0008006" key="4">
    <source>
        <dbReference type="Google" id="ProtNLM"/>
    </source>
</evidence>
<dbReference type="PANTHER" id="PTHR31410:SF1">
    <property type="entry name" value="POST-GPI ATTACHMENT TO PROTEINS FACTOR 4"/>
    <property type="match status" value="1"/>
</dbReference>
<keyword evidence="1" id="KW-0812">Transmembrane</keyword>
<evidence type="ECO:0000313" key="3">
    <source>
        <dbReference type="RefSeq" id="XP_033463706.1"/>
    </source>
</evidence>
<proteinExistence type="predicted"/>
<keyword evidence="1" id="KW-0472">Membrane</keyword>
<dbReference type="RefSeq" id="XP_033463706.1">
    <property type="nucleotide sequence ID" value="XM_033600853.1"/>
</dbReference>
<dbReference type="GO" id="GO:0000139">
    <property type="term" value="C:Golgi membrane"/>
    <property type="evidence" value="ECO:0007669"/>
    <property type="project" value="InterPro"/>
</dbReference>
<reference evidence="3" key="1">
    <citation type="submission" date="2020-01" db="EMBL/GenBank/DDBJ databases">
        <authorList>
            <consortium name="DOE Joint Genome Institute"/>
            <person name="Haridas S."/>
            <person name="Albert R."/>
            <person name="Binder M."/>
            <person name="Bloem J."/>
            <person name="Labutti K."/>
            <person name="Salamov A."/>
            <person name="Andreopoulos B."/>
            <person name="Baker S.E."/>
            <person name="Barry K."/>
            <person name="Bills G."/>
            <person name="Bluhm B.H."/>
            <person name="Cannon C."/>
            <person name="Castanera R."/>
            <person name="Culley D.E."/>
            <person name="Daum C."/>
            <person name="Ezra D."/>
            <person name="Gonzalez J.B."/>
            <person name="Henrissat B."/>
            <person name="Kuo A."/>
            <person name="Liang C."/>
            <person name="Lipzen A."/>
            <person name="Lutzoni F."/>
            <person name="Magnuson J."/>
            <person name="Mondo S."/>
            <person name="Nolan M."/>
            <person name="Ohm R."/>
            <person name="Pangilinan J."/>
            <person name="Park H.-J."/>
            <person name="Ramirez L."/>
            <person name="Alfaro M."/>
            <person name="Sun H."/>
            <person name="Tritt A."/>
            <person name="Yoshinaga Y."/>
            <person name="Zwiers L.-H."/>
            <person name="Turgeon B.G."/>
            <person name="Goodwin S.B."/>
            <person name="Spatafora J.W."/>
            <person name="Crous P.W."/>
            <person name="Grigoriev I.V."/>
        </authorList>
    </citation>
    <scope>NUCLEOTIDE SEQUENCE</scope>
    <source>
        <strain evidence="3">CBS 342.82</strain>
    </source>
</reference>